<proteinExistence type="predicted"/>
<dbReference type="AlphaFoldDB" id="A0A0U5BQG8"/>
<protein>
    <submittedName>
        <fullName evidence="1">Uncharacterized protein</fullName>
    </submittedName>
</protein>
<name>A0A0U5BQG8_9MICO</name>
<reference evidence="1 2" key="2">
    <citation type="submission" date="2016-01" db="EMBL/GenBank/DDBJ databases">
        <title>Microcella alkaliphila JAM AC0309 whole genome shotgun sequence.</title>
        <authorList>
            <person name="Kurata A."/>
            <person name="Hirose Y."/>
            <person name="Kishimoto N."/>
            <person name="Kobayashi T."/>
        </authorList>
    </citation>
    <scope>NUCLEOTIDE SEQUENCE [LARGE SCALE GENOMIC DNA]</scope>
    <source>
        <strain evidence="1 2">JAM AC0309</strain>
    </source>
</reference>
<evidence type="ECO:0000313" key="2">
    <source>
        <dbReference type="Proteomes" id="UP000218965"/>
    </source>
</evidence>
<dbReference type="EMBL" id="AP017315">
    <property type="protein sequence ID" value="BAU32860.1"/>
    <property type="molecule type" value="Genomic_DNA"/>
</dbReference>
<dbReference type="RefSeq" id="WP_096422323.1">
    <property type="nucleotide sequence ID" value="NZ_AP017315.1"/>
</dbReference>
<organism evidence="1 2">
    <name type="scientific">Microcella alkaliphila</name>
    <dbReference type="NCBI Taxonomy" id="279828"/>
    <lineage>
        <taxon>Bacteria</taxon>
        <taxon>Bacillati</taxon>
        <taxon>Actinomycetota</taxon>
        <taxon>Actinomycetes</taxon>
        <taxon>Micrococcales</taxon>
        <taxon>Microbacteriaceae</taxon>
        <taxon>Microcella</taxon>
    </lineage>
</organism>
<evidence type="ECO:0000313" key="1">
    <source>
        <dbReference type="EMBL" id="BAU32860.1"/>
    </source>
</evidence>
<dbReference type="KEGG" id="malk:MalAC0309_2015"/>
<sequence>MVLTAETLLDGPRGRRLVLEWVVGRGDHDPACRRLRQVLFDAAYGQGRDRGHAISIVSYGSGGSRLEHSTTTPSAVAVVLDDLPDAPPPTPGELRSALRASVDSARYWQDPDGEDHVVADPAVRRALRRFAAALLDSSAAAGWSDDVRRSEQVTVRWFEGDDEPAEKPAVDPRTAREVLAAWRTATIEDDLRARRERPTDPTANWSGTWWSKPPTQLTRSTGLRVDGRPLGVELVEDRFSWTAAEVRPVTVPGGLRVLEVRSADDWAALCRAHPLDVTGEKRHDWYHTTGRVSRWVMPDWSAVAREVDGVHLTLEGYLRCAGRAIDVGLSGALAGDAASVIAGWNPDETVWFSDAVTVATECQRWVWVGRDGWTLVR</sequence>
<gene>
    <name evidence="1" type="ORF">MalAC0309_2015</name>
</gene>
<accession>A0A0U5BQG8</accession>
<reference evidence="2" key="1">
    <citation type="submission" date="2015-12" db="EMBL/GenBank/DDBJ databases">
        <authorList>
            <person name="Shamseldin A."/>
            <person name="Moawad H."/>
            <person name="Abd El-Rahim W.M."/>
            <person name="Sadowsky M.J."/>
        </authorList>
    </citation>
    <scope>NUCLEOTIDE SEQUENCE [LARGE SCALE GENOMIC DNA]</scope>
    <source>
        <strain evidence="2">JAM AC0309</strain>
    </source>
</reference>
<dbReference type="Proteomes" id="UP000218965">
    <property type="component" value="Chromosome"/>
</dbReference>